<dbReference type="GO" id="GO:0016459">
    <property type="term" value="C:myosin complex"/>
    <property type="evidence" value="ECO:0007669"/>
    <property type="project" value="UniProtKB-KW"/>
</dbReference>
<dbReference type="FunFam" id="1.10.10.820:FF:000001">
    <property type="entry name" value="Myosin heavy chain"/>
    <property type="match status" value="1"/>
</dbReference>
<keyword evidence="4 6" id="KW-0505">Motor protein</keyword>
<comment type="similarity">
    <text evidence="6">Belongs to the TRAFAC class myosin-kinesin ATPase superfamily. Myosin family.</text>
</comment>
<dbReference type="GO" id="GO:0007015">
    <property type="term" value="P:actin filament organization"/>
    <property type="evidence" value="ECO:0007669"/>
    <property type="project" value="TreeGrafter"/>
</dbReference>
<dbReference type="SUPFAM" id="SSF64268">
    <property type="entry name" value="PX domain"/>
    <property type="match status" value="1"/>
</dbReference>
<dbReference type="InterPro" id="IPR036961">
    <property type="entry name" value="Kinesin_motor_dom_sf"/>
</dbReference>
<protein>
    <recommendedName>
        <fullName evidence="14">Myosin-like protein</fullName>
    </recommendedName>
</protein>
<keyword evidence="2 6" id="KW-0067">ATP-binding</keyword>
<dbReference type="EMBL" id="JH159154">
    <property type="protein sequence ID" value="EGZ17116.1"/>
    <property type="molecule type" value="Genomic_DNA"/>
</dbReference>
<proteinExistence type="inferred from homology"/>
<dbReference type="SMART" id="SM00242">
    <property type="entry name" value="MYSc"/>
    <property type="match status" value="1"/>
</dbReference>
<reference evidence="12 13" key="1">
    <citation type="journal article" date="2006" name="Science">
        <title>Phytophthora genome sequences uncover evolutionary origins and mechanisms of pathogenesis.</title>
        <authorList>
            <person name="Tyler B.M."/>
            <person name="Tripathy S."/>
            <person name="Zhang X."/>
            <person name="Dehal P."/>
            <person name="Jiang R.H."/>
            <person name="Aerts A."/>
            <person name="Arredondo F.D."/>
            <person name="Baxter L."/>
            <person name="Bensasson D."/>
            <person name="Beynon J.L."/>
            <person name="Chapman J."/>
            <person name="Damasceno C.M."/>
            <person name="Dorrance A.E."/>
            <person name="Dou D."/>
            <person name="Dickerman A.W."/>
            <person name="Dubchak I.L."/>
            <person name="Garbelotto M."/>
            <person name="Gijzen M."/>
            <person name="Gordon S.G."/>
            <person name="Govers F."/>
            <person name="Grunwald N.J."/>
            <person name="Huang W."/>
            <person name="Ivors K.L."/>
            <person name="Jones R.W."/>
            <person name="Kamoun S."/>
            <person name="Krampis K."/>
            <person name="Lamour K.H."/>
            <person name="Lee M.K."/>
            <person name="McDonald W.H."/>
            <person name="Medina M."/>
            <person name="Meijer H.J."/>
            <person name="Nordberg E.K."/>
            <person name="Maclean D.J."/>
            <person name="Ospina-Giraldo M.D."/>
            <person name="Morris P.F."/>
            <person name="Phuntumart V."/>
            <person name="Putnam N.H."/>
            <person name="Rash S."/>
            <person name="Rose J.K."/>
            <person name="Sakihama Y."/>
            <person name="Salamov A.A."/>
            <person name="Savidor A."/>
            <person name="Scheuring C.F."/>
            <person name="Smith B.M."/>
            <person name="Sobral B.W."/>
            <person name="Terry A."/>
            <person name="Torto-Alalibo T.A."/>
            <person name="Win J."/>
            <person name="Xu Z."/>
            <person name="Zhang H."/>
            <person name="Grigoriev I.V."/>
            <person name="Rokhsar D.S."/>
            <person name="Boore J.L."/>
        </authorList>
    </citation>
    <scope>NUCLEOTIDE SEQUENCE [LARGE SCALE GENOMIC DNA]</scope>
    <source>
        <strain evidence="12 13">P6497</strain>
    </source>
</reference>
<feature type="coiled-coil region" evidence="7">
    <location>
        <begin position="1038"/>
        <end position="1116"/>
    </location>
</feature>
<dbReference type="FunCoup" id="G4ZGN4">
    <property type="interactions" value="11"/>
</dbReference>
<dbReference type="InParanoid" id="G4ZGN4"/>
<feature type="domain" description="Myosin motor" evidence="11">
    <location>
        <begin position="205"/>
        <end position="891"/>
    </location>
</feature>
<evidence type="ECO:0000259" key="10">
    <source>
        <dbReference type="PROSITE" id="PS50195"/>
    </source>
</evidence>
<dbReference type="InterPro" id="IPR027417">
    <property type="entry name" value="P-loop_NTPase"/>
</dbReference>
<feature type="binding site" evidence="6">
    <location>
        <begin position="298"/>
        <end position="305"/>
    </location>
    <ligand>
        <name>ATP</name>
        <dbReference type="ChEBI" id="CHEBI:30616"/>
    </ligand>
</feature>
<evidence type="ECO:0000313" key="12">
    <source>
        <dbReference type="EMBL" id="EGZ17116.1"/>
    </source>
</evidence>
<feature type="region of interest" description="Disordered" evidence="8">
    <location>
        <begin position="1238"/>
        <end position="1271"/>
    </location>
</feature>
<dbReference type="Pfam" id="PF00787">
    <property type="entry name" value="PX"/>
    <property type="match status" value="1"/>
</dbReference>
<dbReference type="PANTHER" id="PTHR13140">
    <property type="entry name" value="MYOSIN"/>
    <property type="match status" value="1"/>
</dbReference>
<dbReference type="GO" id="GO:0000146">
    <property type="term" value="F:microfilament motor activity"/>
    <property type="evidence" value="ECO:0007669"/>
    <property type="project" value="TreeGrafter"/>
</dbReference>
<gene>
    <name evidence="12" type="ORF">PHYSODRAFT_346079</name>
</gene>
<dbReference type="KEGG" id="psoj:PHYSODRAFT_346079"/>
<dbReference type="PROSITE" id="PS51456">
    <property type="entry name" value="MYOSIN_MOTOR"/>
    <property type="match status" value="1"/>
</dbReference>
<dbReference type="Gene3D" id="1.20.5.190">
    <property type="match status" value="1"/>
</dbReference>
<accession>G4ZGN4</accession>
<evidence type="ECO:0000259" key="11">
    <source>
        <dbReference type="PROSITE" id="PS51456"/>
    </source>
</evidence>
<feature type="region of interest" description="Disordered" evidence="8">
    <location>
        <begin position="727"/>
        <end position="748"/>
    </location>
</feature>
<evidence type="ECO:0000256" key="2">
    <source>
        <dbReference type="ARBA" id="ARBA00022840"/>
    </source>
</evidence>
<feature type="region of interest" description="Disordered" evidence="8">
    <location>
        <begin position="988"/>
        <end position="1034"/>
    </location>
</feature>
<evidence type="ECO:0000313" key="13">
    <source>
        <dbReference type="Proteomes" id="UP000002640"/>
    </source>
</evidence>
<feature type="compositionally biased region" description="Basic and acidic residues" evidence="8">
    <location>
        <begin position="84"/>
        <end position="98"/>
    </location>
</feature>
<dbReference type="SMART" id="SM00015">
    <property type="entry name" value="IQ"/>
    <property type="match status" value="3"/>
</dbReference>
<dbReference type="Gene3D" id="1.20.120.720">
    <property type="entry name" value="Myosin VI head, motor domain, U50 subdomain"/>
    <property type="match status" value="1"/>
</dbReference>
<dbReference type="PANTHER" id="PTHR13140:SF706">
    <property type="entry name" value="DILUTE CLASS UNCONVENTIONAL MYOSIN, ISOFORM C"/>
    <property type="match status" value="1"/>
</dbReference>
<dbReference type="RefSeq" id="XP_009526174.1">
    <property type="nucleotide sequence ID" value="XM_009527879.1"/>
</dbReference>
<evidence type="ECO:0000256" key="5">
    <source>
        <dbReference type="ARBA" id="ARBA00023203"/>
    </source>
</evidence>
<dbReference type="InterPro" id="IPR000048">
    <property type="entry name" value="IQ_motif_EF-hand-BS"/>
</dbReference>
<feature type="compositionally biased region" description="Acidic residues" evidence="8">
    <location>
        <begin position="1007"/>
        <end position="1023"/>
    </location>
</feature>
<dbReference type="Gene3D" id="1.10.10.820">
    <property type="match status" value="1"/>
</dbReference>
<dbReference type="STRING" id="1094619.G4ZGN4"/>
<dbReference type="PROSITE" id="PS50195">
    <property type="entry name" value="PX"/>
    <property type="match status" value="1"/>
</dbReference>
<dbReference type="Gene3D" id="3.40.850.10">
    <property type="entry name" value="Kinesin motor domain"/>
    <property type="match status" value="1"/>
</dbReference>
<organism evidence="12 13">
    <name type="scientific">Phytophthora sojae (strain P6497)</name>
    <name type="common">Soybean stem and root rot agent</name>
    <name type="synonym">Phytophthora megasperma f. sp. glycines</name>
    <dbReference type="NCBI Taxonomy" id="1094619"/>
    <lineage>
        <taxon>Eukaryota</taxon>
        <taxon>Sar</taxon>
        <taxon>Stramenopiles</taxon>
        <taxon>Oomycota</taxon>
        <taxon>Peronosporomycetes</taxon>
        <taxon>Peronosporales</taxon>
        <taxon>Peronosporaceae</taxon>
        <taxon>Phytophthora</taxon>
    </lineage>
</organism>
<dbReference type="InterPro" id="IPR036871">
    <property type="entry name" value="PX_dom_sf"/>
</dbReference>
<keyword evidence="7" id="KW-0175">Coiled coil</keyword>
<evidence type="ECO:0000256" key="8">
    <source>
        <dbReference type="SAM" id="MobiDB-lite"/>
    </source>
</evidence>
<keyword evidence="9" id="KW-0732">Signal</keyword>
<dbReference type="PRINTS" id="PR00193">
    <property type="entry name" value="MYOSINHEAVY"/>
</dbReference>
<feature type="chain" id="PRO_5003472456" description="Myosin-like protein" evidence="9">
    <location>
        <begin position="22"/>
        <end position="1271"/>
    </location>
</feature>
<feature type="signal peptide" evidence="9">
    <location>
        <begin position="1"/>
        <end position="21"/>
    </location>
</feature>
<evidence type="ECO:0000256" key="7">
    <source>
        <dbReference type="SAM" id="Coils"/>
    </source>
</evidence>
<dbReference type="AlphaFoldDB" id="G4ZGN4"/>
<dbReference type="Proteomes" id="UP000002640">
    <property type="component" value="Unassembled WGS sequence"/>
</dbReference>
<dbReference type="GO" id="GO:0005737">
    <property type="term" value="C:cytoplasm"/>
    <property type="evidence" value="ECO:0007669"/>
    <property type="project" value="TreeGrafter"/>
</dbReference>
<evidence type="ECO:0000256" key="9">
    <source>
        <dbReference type="SAM" id="SignalP"/>
    </source>
</evidence>
<dbReference type="GO" id="GO:0016020">
    <property type="term" value="C:membrane"/>
    <property type="evidence" value="ECO:0007669"/>
    <property type="project" value="TreeGrafter"/>
</dbReference>
<evidence type="ECO:0008006" key="14">
    <source>
        <dbReference type="Google" id="ProtNLM"/>
    </source>
</evidence>
<dbReference type="GO" id="GO:0035091">
    <property type="term" value="F:phosphatidylinositol binding"/>
    <property type="evidence" value="ECO:0007669"/>
    <property type="project" value="InterPro"/>
</dbReference>
<dbReference type="InterPro" id="IPR001683">
    <property type="entry name" value="PX_dom"/>
</dbReference>
<dbReference type="Pfam" id="PF09461">
    <property type="entry name" value="PcF"/>
    <property type="match status" value="1"/>
</dbReference>
<dbReference type="GO" id="GO:0005524">
    <property type="term" value="F:ATP binding"/>
    <property type="evidence" value="ECO:0007669"/>
    <property type="project" value="UniProtKB-UniRule"/>
</dbReference>
<feature type="region of interest" description="Actin-binding" evidence="6">
    <location>
        <begin position="765"/>
        <end position="787"/>
    </location>
</feature>
<keyword evidence="1 6" id="KW-0547">Nucleotide-binding</keyword>
<evidence type="ECO:0000256" key="6">
    <source>
        <dbReference type="PROSITE-ProRule" id="PRU00782"/>
    </source>
</evidence>
<evidence type="ECO:0000256" key="4">
    <source>
        <dbReference type="ARBA" id="ARBA00023175"/>
    </source>
</evidence>
<dbReference type="SMR" id="G4ZGN4"/>
<dbReference type="InterPro" id="IPR001609">
    <property type="entry name" value="Myosin_head_motor_dom-like"/>
</dbReference>
<feature type="compositionally biased region" description="Low complexity" evidence="8">
    <location>
        <begin position="1238"/>
        <end position="1265"/>
    </location>
</feature>
<evidence type="ECO:0000256" key="1">
    <source>
        <dbReference type="ARBA" id="ARBA00022741"/>
    </source>
</evidence>
<sequence length="1271" mass="142052">MNFKTCFALVLVAAVATFAAADEDQSAPLYCQAIGCPTLYSESNIAISQQCRNEGHVGDAFHSCCSTKCGATAVPGQQQAGLEAHGDSPRATGRKEGFPAHAPRLTPPYNRATIMAEDAAAAAGGMLDNGAMVWVPHDEQVWKKAVVVRRMEDGVSAEVRLQPSEDGEWDKDDGLQKVVNIRDIARLAGEVSDEAMPICNVFEADGANDMCTLNHLHEPAVLKNLELRFAKKMPYTYTGAICIAVNPYQWLDLYGRELYQQYLEQPRDSLAPHPFALSATAYLDMKRTQVDQSILVSGESGAGKTETVKIMMNHLASISGGGNHGTKVIDQVLKSNPLLESFGNAKTKRNDNSSRFGKFAQLQFDNLGSLVGCLCETYLLEKSRVVGQTEGERNYHVFHQIFCLPEERKAELKLSGDATNYKYVSEGADAELTGIDDVQCLKETQDALDTIGISTDEQNAIFEIVAAILNLGEVEFEQNGNDSEKCHVSNEDIVDNVGALLRTESAALHSTLLERSITAGSESYTIPLNAEQASDLRDALAKGMYTQLFDWLVHRINKAICSTNNVKTHIGLLDIFGFESFDQNGFEQLCINYANEKLQQKFNSDVFKDVQQEYVDEGIPLTLVTFEDNQPILDLIEGRMGIVSLLNEEVLRPQATDNTFVSKVLDACSDHPSIEKNRINPLEFTIHHYAGDVTYNGTGFLEKNKDTLPTDMVQLLSGSQNGVISGIFTPTQKNKRNSRGKNGKEGRQKGFLVGNTIAGAFRKQLSELMETINKTSSQYVRCIKPNANKSAVEFNRVMIVEQLRCAGVIAAIRISRAAFPNRLPLVEFQQRFQIICPSALRDADPSEMVAGLLKELIPDMATTMQNTKFAVGKTKVYFSSGLLQRLEDRRNVILKDHAILIQKTLHGYVHRKRFLRQRSAVVEIQAITRGGLQAKRYRKLRVSIIKLQAMERGRKQRFLYSLLLERVRKEREREQERLRKIAQEEAAERLRQKSMEEREHSDPQPEPVEDDWSDESDKEDDIEASPSGPVSPRTLRALTEAASKVAEAESAARDAKSAAEAALELNRELVAQNDRLRSTLSSNVAEYADAELLRENERLKQQVLQLQTKLVRSQEVSLISAKVVDSRITYREGRQFVEYKLQIETNTRGTLYVWHRYSTFRNLAATLQTKNGYKRKEIPELPNKQLFGNFSEKIIQDRVAKLNQFLEAATNAEYLQWGIRVDQDTCVYKRRVKNASRESISTASTHSSSPRSSSRLSMKSFSFRRGSTAGN</sequence>
<feature type="region of interest" description="Disordered" evidence="8">
    <location>
        <begin position="79"/>
        <end position="104"/>
    </location>
</feature>
<dbReference type="Gene3D" id="6.20.240.20">
    <property type="match status" value="1"/>
</dbReference>
<keyword evidence="5 6" id="KW-0009">Actin-binding</keyword>
<dbReference type="GeneID" id="20648758"/>
<keyword evidence="3 6" id="KW-0518">Myosin</keyword>
<dbReference type="OMA" id="GIDDVQC"/>
<dbReference type="SUPFAM" id="SSF52540">
    <property type="entry name" value="P-loop containing nucleoside triphosphate hydrolases"/>
    <property type="match status" value="1"/>
</dbReference>
<feature type="domain" description="PX" evidence="10">
    <location>
        <begin position="1117"/>
        <end position="1238"/>
    </location>
</feature>
<dbReference type="Gene3D" id="3.30.1520.10">
    <property type="entry name" value="Phox-like domain"/>
    <property type="match status" value="1"/>
</dbReference>
<dbReference type="GO" id="GO:0051015">
    <property type="term" value="F:actin filament binding"/>
    <property type="evidence" value="ECO:0007669"/>
    <property type="project" value="TreeGrafter"/>
</dbReference>
<dbReference type="PROSITE" id="PS50096">
    <property type="entry name" value="IQ"/>
    <property type="match status" value="3"/>
</dbReference>
<dbReference type="InterPro" id="IPR018570">
    <property type="entry name" value="Phytotoxin_PcF"/>
</dbReference>
<dbReference type="Pfam" id="PF00063">
    <property type="entry name" value="Myosin_head"/>
    <property type="match status" value="1"/>
</dbReference>
<dbReference type="Gene3D" id="1.20.58.530">
    <property type="match status" value="1"/>
</dbReference>
<dbReference type="Gene3D" id="6.10.140.540">
    <property type="match status" value="1"/>
</dbReference>
<evidence type="ECO:0000256" key="3">
    <source>
        <dbReference type="ARBA" id="ARBA00023123"/>
    </source>
</evidence>
<feature type="compositionally biased region" description="Basic and acidic residues" evidence="8">
    <location>
        <begin position="988"/>
        <end position="1003"/>
    </location>
</feature>
<keyword evidence="13" id="KW-1185">Reference proteome</keyword>
<dbReference type="CDD" id="cd06093">
    <property type="entry name" value="PX_domain"/>
    <property type="match status" value="1"/>
</dbReference>
<dbReference type="CDD" id="cd00124">
    <property type="entry name" value="MYSc"/>
    <property type="match status" value="1"/>
</dbReference>
<name>G4ZGN4_PHYSP</name>